<dbReference type="SUPFAM" id="SSF50129">
    <property type="entry name" value="GroES-like"/>
    <property type="match status" value="1"/>
</dbReference>
<evidence type="ECO:0000313" key="8">
    <source>
        <dbReference type="EMBL" id="EWS82942.1"/>
    </source>
</evidence>
<keyword evidence="4" id="KW-0862">Zinc</keyword>
<dbReference type="PANTHER" id="PTHR43161">
    <property type="entry name" value="SORBITOL DEHYDROGENASE"/>
    <property type="match status" value="1"/>
</dbReference>
<organism evidence="8 9">
    <name type="scientific">Brachybacterium phenoliresistens</name>
    <dbReference type="NCBI Taxonomy" id="396014"/>
    <lineage>
        <taxon>Bacteria</taxon>
        <taxon>Bacillati</taxon>
        <taxon>Actinomycetota</taxon>
        <taxon>Actinomycetes</taxon>
        <taxon>Micrococcales</taxon>
        <taxon>Dermabacteraceae</taxon>
        <taxon>Brachybacterium</taxon>
    </lineage>
</organism>
<keyword evidence="5" id="KW-0560">Oxidoreductase</keyword>
<evidence type="ECO:0000256" key="3">
    <source>
        <dbReference type="ARBA" id="ARBA00022723"/>
    </source>
</evidence>
<proteinExistence type="inferred from homology"/>
<dbReference type="InterPro" id="IPR036291">
    <property type="entry name" value="NAD(P)-bd_dom_sf"/>
</dbReference>
<evidence type="ECO:0000313" key="9">
    <source>
        <dbReference type="Proteomes" id="UP000023067"/>
    </source>
</evidence>
<dbReference type="Proteomes" id="UP000023067">
    <property type="component" value="Unassembled WGS sequence"/>
</dbReference>
<dbReference type="GO" id="GO:0016491">
    <property type="term" value="F:oxidoreductase activity"/>
    <property type="evidence" value="ECO:0007669"/>
    <property type="project" value="UniProtKB-KW"/>
</dbReference>
<dbReference type="OrthoDB" id="9797931at2"/>
<comment type="similarity">
    <text evidence="2">Belongs to the zinc-containing alcohol dehydrogenase family.</text>
</comment>
<keyword evidence="3" id="KW-0479">Metal-binding</keyword>
<dbReference type="PANTHER" id="PTHR43161:SF9">
    <property type="entry name" value="SORBITOL DEHYDROGENASE"/>
    <property type="match status" value="1"/>
</dbReference>
<dbReference type="InterPro" id="IPR013149">
    <property type="entry name" value="ADH-like_C"/>
</dbReference>
<feature type="domain" description="Alcohol dehydrogenase-like N-terminal" evidence="7">
    <location>
        <begin position="24"/>
        <end position="136"/>
    </location>
</feature>
<evidence type="ECO:0000259" key="7">
    <source>
        <dbReference type="Pfam" id="PF08240"/>
    </source>
</evidence>
<dbReference type="Gene3D" id="3.90.180.10">
    <property type="entry name" value="Medium-chain alcohol dehydrogenases, catalytic domain"/>
    <property type="match status" value="1"/>
</dbReference>
<dbReference type="InterPro" id="IPR011032">
    <property type="entry name" value="GroES-like_sf"/>
</dbReference>
<sequence>MRALFIHGPADLREQEIEVPEPAPGQVRVRLAYTGICGSDLHYFFHGRNGVYEIREPMIPGHEVSGTVDLDPSGALAPGTPVTVHPATFGPETPELEGLGRHLRPGGSYLGSASTDPHTHGGMVEMMLVRTDQIRVLPHELPLRTAALAEPLAVALHAAAIAGDLSGASVLVSGAGPIGLLTLAAARDAGAASITVSDVLPGPLERARALGADATIAVSQEEVPSDAFDVVFECAAAPASISTAIAAVRRAGIVVQVGILPDERIAVNLGPMVNKEVQYRGTFRFDDEITAAVDLLRRTPALAEVVTHVVDASEAARAFDLARDSAVSGKVLVALWPEDAPA</sequence>
<dbReference type="Gene3D" id="3.40.50.720">
    <property type="entry name" value="NAD(P)-binding Rossmann-like Domain"/>
    <property type="match status" value="1"/>
</dbReference>
<keyword evidence="9" id="KW-1185">Reference proteome</keyword>
<comment type="cofactor">
    <cofactor evidence="1">
        <name>Zn(2+)</name>
        <dbReference type="ChEBI" id="CHEBI:29105"/>
    </cofactor>
</comment>
<dbReference type="Pfam" id="PF08240">
    <property type="entry name" value="ADH_N"/>
    <property type="match status" value="1"/>
</dbReference>
<accession>Z9JYS5</accession>
<protein>
    <submittedName>
        <fullName evidence="8">Alcohol dehydrogenase</fullName>
    </submittedName>
</protein>
<reference evidence="8 9" key="1">
    <citation type="submission" date="2014-02" db="EMBL/GenBank/DDBJ databases">
        <title>Genome sequence of Brachybacterium phenoliresistens strain W13A50.</title>
        <authorList>
            <person name="Wang X."/>
        </authorList>
    </citation>
    <scope>NUCLEOTIDE SEQUENCE [LARGE SCALE GENOMIC DNA]</scope>
    <source>
        <strain evidence="8 9">W13A50</strain>
    </source>
</reference>
<dbReference type="SUPFAM" id="SSF51735">
    <property type="entry name" value="NAD(P)-binding Rossmann-fold domains"/>
    <property type="match status" value="1"/>
</dbReference>
<gene>
    <name evidence="8" type="ORF">BF93_07985</name>
</gene>
<evidence type="ECO:0000256" key="1">
    <source>
        <dbReference type="ARBA" id="ARBA00001947"/>
    </source>
</evidence>
<evidence type="ECO:0000259" key="6">
    <source>
        <dbReference type="Pfam" id="PF00107"/>
    </source>
</evidence>
<dbReference type="HOGENOM" id="CLU_026673_11_5_11"/>
<dbReference type="RefSeq" id="WP_038370381.1">
    <property type="nucleotide sequence ID" value="NZ_KK069988.1"/>
</dbReference>
<dbReference type="Pfam" id="PF00107">
    <property type="entry name" value="ADH_zinc_N"/>
    <property type="match status" value="1"/>
</dbReference>
<comment type="caution">
    <text evidence="8">The sequence shown here is derived from an EMBL/GenBank/DDBJ whole genome shotgun (WGS) entry which is preliminary data.</text>
</comment>
<dbReference type="AlphaFoldDB" id="Z9JYS5"/>
<evidence type="ECO:0000256" key="5">
    <source>
        <dbReference type="ARBA" id="ARBA00023002"/>
    </source>
</evidence>
<dbReference type="InterPro" id="IPR013154">
    <property type="entry name" value="ADH-like_N"/>
</dbReference>
<dbReference type="STRING" id="396014.BF93_07985"/>
<evidence type="ECO:0000256" key="4">
    <source>
        <dbReference type="ARBA" id="ARBA00022833"/>
    </source>
</evidence>
<dbReference type="GO" id="GO:0046872">
    <property type="term" value="F:metal ion binding"/>
    <property type="evidence" value="ECO:0007669"/>
    <property type="project" value="UniProtKB-KW"/>
</dbReference>
<dbReference type="eggNOG" id="COG1063">
    <property type="taxonomic scope" value="Bacteria"/>
</dbReference>
<name>Z9JYS5_9MICO</name>
<dbReference type="PATRIC" id="fig|396014.3.peg.584"/>
<feature type="domain" description="Alcohol dehydrogenase-like C-terminal" evidence="6">
    <location>
        <begin position="177"/>
        <end position="296"/>
    </location>
</feature>
<evidence type="ECO:0000256" key="2">
    <source>
        <dbReference type="ARBA" id="ARBA00008072"/>
    </source>
</evidence>
<dbReference type="EMBL" id="JDYK01000002">
    <property type="protein sequence ID" value="EWS82942.1"/>
    <property type="molecule type" value="Genomic_DNA"/>
</dbReference>